<dbReference type="PROSITE" id="PS51257">
    <property type="entry name" value="PROKAR_LIPOPROTEIN"/>
    <property type="match status" value="1"/>
</dbReference>
<evidence type="ECO:0000256" key="1">
    <source>
        <dbReference type="SAM" id="MobiDB-lite"/>
    </source>
</evidence>
<comment type="caution">
    <text evidence="2">The sequence shown here is derived from an EMBL/GenBank/DDBJ whole genome shotgun (WGS) entry which is preliminary data.</text>
</comment>
<organism evidence="2 3">
    <name type="scientific">Leuconostoc citreum</name>
    <dbReference type="NCBI Taxonomy" id="33964"/>
    <lineage>
        <taxon>Bacteria</taxon>
        <taxon>Bacillati</taxon>
        <taxon>Bacillota</taxon>
        <taxon>Bacilli</taxon>
        <taxon>Lactobacillales</taxon>
        <taxon>Lactobacillaceae</taxon>
        <taxon>Leuconostoc</taxon>
    </lineage>
</organism>
<reference evidence="2 3" key="1">
    <citation type="submission" date="2019-04" db="EMBL/GenBank/DDBJ databases">
        <title>A pseudo-fructophilic Leuconostoc citreum strain F192-5 isolated from peel of satsuma mandarin: the first report for isolation and characterization of strain-dependent fructophilic-like characteristics.</title>
        <authorList>
            <person name="Maeno S."/>
            <person name="Tanizawa Y."/>
            <person name="Kajikawa A."/>
            <person name="Kanesaki Y."/>
            <person name="Kubota E."/>
            <person name="Arita M."/>
            <person name="Leon D."/>
            <person name="Endo A."/>
        </authorList>
    </citation>
    <scope>NUCLEOTIDE SEQUENCE [LARGE SCALE GENOMIC DNA]</scope>
    <source>
        <strain evidence="2 3">F192-5</strain>
    </source>
</reference>
<accession>A0A5A5TZ43</accession>
<feature type="region of interest" description="Disordered" evidence="1">
    <location>
        <begin position="62"/>
        <end position="96"/>
    </location>
</feature>
<dbReference type="EMBL" id="BJJW01000001">
    <property type="protein sequence ID" value="GDZ82843.1"/>
    <property type="molecule type" value="Genomic_DNA"/>
</dbReference>
<gene>
    <name evidence="2" type="ORF">LCIT_00850</name>
</gene>
<dbReference type="AlphaFoldDB" id="A0A5A5TZ43"/>
<dbReference type="OMA" id="LITHESH"/>
<dbReference type="Proteomes" id="UP000323274">
    <property type="component" value="Unassembled WGS sequence"/>
</dbReference>
<evidence type="ECO:0000313" key="3">
    <source>
        <dbReference type="Proteomes" id="UP000323274"/>
    </source>
</evidence>
<name>A0A5A5TZ43_LEUCI</name>
<dbReference type="GeneID" id="61102681"/>
<feature type="compositionally biased region" description="Polar residues" evidence="1">
    <location>
        <begin position="62"/>
        <end position="84"/>
    </location>
</feature>
<protein>
    <submittedName>
        <fullName evidence="2">Uncharacterized protein</fullName>
    </submittedName>
</protein>
<evidence type="ECO:0000313" key="2">
    <source>
        <dbReference type="EMBL" id="GDZ82843.1"/>
    </source>
</evidence>
<sequence>MMLKKILLTSATITSCGLGIFGTPTHANQEHVTYTKPDREKVNVIGIDDAVKSLSDVNSIQLSASKSHQPERTQQLTAEASVKQNEAKAEPAPAVQTQTLNHIDMNEQQVAVEPKTNDQLSVPSSQSANVVATAAPKPVTNTGDIQWLITRESHGDAHATNGAYYGIGQLAESYYDKYVPGQNYRGNYDVQLEAMQKYIAERYGTVDNAISHWQSNNWY</sequence>
<proteinExistence type="predicted"/>
<dbReference type="RefSeq" id="WP_004905150.1">
    <property type="nucleotide sequence ID" value="NZ_BJJW01000001.1"/>
</dbReference>